<name>Q2IVJ0_RHOP2</name>
<proteinExistence type="predicted"/>
<dbReference type="eggNOG" id="COG4461">
    <property type="taxonomic scope" value="Bacteria"/>
</dbReference>
<protein>
    <submittedName>
        <fullName evidence="2">Uncharacterized protein</fullName>
    </submittedName>
</protein>
<keyword evidence="1" id="KW-0732">Signal</keyword>
<dbReference type="EMBL" id="CP000250">
    <property type="protein sequence ID" value="ABD07770.1"/>
    <property type="molecule type" value="Genomic_DNA"/>
</dbReference>
<dbReference type="HOGENOM" id="CLU_1030056_0_0_5"/>
<accession>Q2IVJ0</accession>
<dbReference type="InterPro" id="IPR035992">
    <property type="entry name" value="Ricin_B-like_lectins"/>
</dbReference>
<dbReference type="KEGG" id="rpb:RPB_3069"/>
<dbReference type="SUPFAM" id="SSF50370">
    <property type="entry name" value="Ricin B-like lectins"/>
    <property type="match status" value="1"/>
</dbReference>
<organism evidence="2 3">
    <name type="scientific">Rhodopseudomonas palustris (strain HaA2)</name>
    <dbReference type="NCBI Taxonomy" id="316058"/>
    <lineage>
        <taxon>Bacteria</taxon>
        <taxon>Pseudomonadati</taxon>
        <taxon>Pseudomonadota</taxon>
        <taxon>Alphaproteobacteria</taxon>
        <taxon>Hyphomicrobiales</taxon>
        <taxon>Nitrobacteraceae</taxon>
        <taxon>Rhodopseudomonas</taxon>
    </lineage>
</organism>
<keyword evidence="3" id="KW-1185">Reference proteome</keyword>
<sequence>MRAMTATTMLAACAGLFALSVAGPAVAAPRPADCTLVVNGKTYISGVCDFDADKDGSFRISGGDYFAYVNVTGKNRAEASWNADPASIHAHAPLGELTRKGACWVGRGVEICARNLSPEKLAAAQASRPGGEMINPDLPGASSSCVGARDQRWEAGVDLVLRNCKLPADKVFIRADGALTLDQHPGLCIDAQSAPNGGAAKLVLEACDRTAARWQSKAASTDSAAIRSAEGLCWKVDAPKDENAPFPFAMLAAPCDADPAQDAKFIFAKE</sequence>
<dbReference type="AlphaFoldDB" id="Q2IVJ0"/>
<feature type="chain" id="PRO_5004210579" evidence="1">
    <location>
        <begin position="28"/>
        <end position="270"/>
    </location>
</feature>
<dbReference type="OrthoDB" id="7206787at2"/>
<evidence type="ECO:0000313" key="2">
    <source>
        <dbReference type="EMBL" id="ABD07770.1"/>
    </source>
</evidence>
<evidence type="ECO:0000313" key="3">
    <source>
        <dbReference type="Proteomes" id="UP000008809"/>
    </source>
</evidence>
<dbReference type="Gene3D" id="2.80.10.50">
    <property type="match status" value="1"/>
</dbReference>
<dbReference type="Proteomes" id="UP000008809">
    <property type="component" value="Chromosome"/>
</dbReference>
<feature type="signal peptide" evidence="1">
    <location>
        <begin position="1"/>
        <end position="27"/>
    </location>
</feature>
<dbReference type="PROSITE" id="PS50231">
    <property type="entry name" value="RICIN_B_LECTIN"/>
    <property type="match status" value="1"/>
</dbReference>
<evidence type="ECO:0000256" key="1">
    <source>
        <dbReference type="SAM" id="SignalP"/>
    </source>
</evidence>
<gene>
    <name evidence="2" type="ordered locus">RPB_3069</name>
</gene>
<reference evidence="2 3" key="1">
    <citation type="submission" date="2006-01" db="EMBL/GenBank/DDBJ databases">
        <title>Complete sequence of Rhodopseudomonas palustris HaA2.</title>
        <authorList>
            <consortium name="US DOE Joint Genome Institute"/>
            <person name="Copeland A."/>
            <person name="Lucas S."/>
            <person name="Lapidus A."/>
            <person name="Barry K."/>
            <person name="Detter J.C."/>
            <person name="Glavina T."/>
            <person name="Hammon N."/>
            <person name="Israni S."/>
            <person name="Pitluck S."/>
            <person name="Chain P."/>
            <person name="Malfatti S."/>
            <person name="Shin M."/>
            <person name="Vergez L."/>
            <person name="Schmutz J."/>
            <person name="Larimer F."/>
            <person name="Land M."/>
            <person name="Hauser L."/>
            <person name="Pelletier D.A."/>
            <person name="Kyrpides N."/>
            <person name="Anderson I."/>
            <person name="Oda Y."/>
            <person name="Harwood C.S."/>
            <person name="Richardson P."/>
        </authorList>
    </citation>
    <scope>NUCLEOTIDE SEQUENCE [LARGE SCALE GENOMIC DNA]</scope>
    <source>
        <strain evidence="2 3">HaA2</strain>
    </source>
</reference>